<dbReference type="SMART" id="SM00470">
    <property type="entry name" value="ParB"/>
    <property type="match status" value="1"/>
</dbReference>
<keyword evidence="3" id="KW-1185">Reference proteome</keyword>
<reference evidence="3" key="1">
    <citation type="journal article" date="2019" name="Int. J. Syst. Evol. Microbiol.">
        <title>The Global Catalogue of Microorganisms (GCM) 10K type strain sequencing project: providing services to taxonomists for standard genome sequencing and annotation.</title>
        <authorList>
            <consortium name="The Broad Institute Genomics Platform"/>
            <consortium name="The Broad Institute Genome Sequencing Center for Infectious Disease"/>
            <person name="Wu L."/>
            <person name="Ma J."/>
        </authorList>
    </citation>
    <scope>NUCLEOTIDE SEQUENCE [LARGE SCALE GENOMIC DNA]</scope>
    <source>
        <strain evidence="3">ZS-22-S1</strain>
    </source>
</reference>
<proteinExistence type="predicted"/>
<dbReference type="RefSeq" id="WP_378057660.1">
    <property type="nucleotide sequence ID" value="NZ_JBHSIS010000008.1"/>
</dbReference>
<dbReference type="Proteomes" id="UP001595859">
    <property type="component" value="Unassembled WGS sequence"/>
</dbReference>
<dbReference type="InterPro" id="IPR036086">
    <property type="entry name" value="ParB/Sulfiredoxin_sf"/>
</dbReference>
<dbReference type="SUPFAM" id="SSF110849">
    <property type="entry name" value="ParB/Sulfiredoxin"/>
    <property type="match status" value="1"/>
</dbReference>
<protein>
    <submittedName>
        <fullName evidence="2">ParB N-terminal domain-containing protein</fullName>
    </submittedName>
</protein>
<dbReference type="CDD" id="cd16387">
    <property type="entry name" value="ParB_N_Srx"/>
    <property type="match status" value="1"/>
</dbReference>
<organism evidence="2 3">
    <name type="scientific">Actinophytocola glycyrrhizae</name>
    <dbReference type="NCBI Taxonomy" id="2044873"/>
    <lineage>
        <taxon>Bacteria</taxon>
        <taxon>Bacillati</taxon>
        <taxon>Actinomycetota</taxon>
        <taxon>Actinomycetes</taxon>
        <taxon>Pseudonocardiales</taxon>
        <taxon>Pseudonocardiaceae</taxon>
    </lineage>
</organism>
<evidence type="ECO:0000313" key="2">
    <source>
        <dbReference type="EMBL" id="MFC4855704.1"/>
    </source>
</evidence>
<dbReference type="Pfam" id="PF02195">
    <property type="entry name" value="ParB_N"/>
    <property type="match status" value="1"/>
</dbReference>
<evidence type="ECO:0000313" key="3">
    <source>
        <dbReference type="Proteomes" id="UP001595859"/>
    </source>
</evidence>
<name>A0ABV9S423_9PSEU</name>
<dbReference type="InterPro" id="IPR003115">
    <property type="entry name" value="ParB_N"/>
</dbReference>
<feature type="domain" description="ParB-like N-terminal" evidence="1">
    <location>
        <begin position="10"/>
        <end position="94"/>
    </location>
</feature>
<gene>
    <name evidence="2" type="ORF">ACFPCV_19515</name>
</gene>
<sequence length="291" mass="31689">MPFDVDGPVTTVAVSDVRGGHSPRQGGESLEHVQTLADTIGELPPIIVRRDDMRVVDGMHRLRAARLRGDERIAARYFEGGDEEAFVLAVRTNVTHGLPLSLTDRKAAAARIIASHTHWSDRMIATVAGLSAATVARIRRSRPESAPEVRLGNDGKLRPVNGLERRRVARAILMTEPDLSLREVARRAGISPETARSVRRKLAEAGPAPSPDPAALVMRLRSDPTLRFSETGRALLRLLEARSVSPEKWAAIAANVPPHWRDTVARMAIECSDAWRGFAETLLAPGNTKAG</sequence>
<dbReference type="EMBL" id="JBHSIS010000008">
    <property type="protein sequence ID" value="MFC4855704.1"/>
    <property type="molecule type" value="Genomic_DNA"/>
</dbReference>
<evidence type="ECO:0000259" key="1">
    <source>
        <dbReference type="SMART" id="SM00470"/>
    </source>
</evidence>
<comment type="caution">
    <text evidence="2">The sequence shown here is derived from an EMBL/GenBank/DDBJ whole genome shotgun (WGS) entry which is preliminary data.</text>
</comment>
<accession>A0ABV9S423</accession>
<dbReference type="Gene3D" id="3.90.1530.10">
    <property type="entry name" value="Conserved hypothetical protein from pyrococcus furiosus pfu- 392566-001, ParB domain"/>
    <property type="match status" value="1"/>
</dbReference>